<name>A0A2M7XBI6_9BACT</name>
<dbReference type="AlphaFoldDB" id="A0A2M7XBI6"/>
<feature type="compositionally biased region" description="Pro residues" evidence="1">
    <location>
        <begin position="316"/>
        <end position="325"/>
    </location>
</feature>
<reference evidence="3" key="1">
    <citation type="submission" date="2017-09" db="EMBL/GenBank/DDBJ databases">
        <title>Depth-based differentiation of microbial function through sediment-hosted aquifers and enrichment of novel symbionts in the deep terrestrial subsurface.</title>
        <authorList>
            <person name="Probst A.J."/>
            <person name="Ladd B."/>
            <person name="Jarett J.K."/>
            <person name="Geller-Mcgrath D.E."/>
            <person name="Sieber C.M.K."/>
            <person name="Emerson J.B."/>
            <person name="Anantharaman K."/>
            <person name="Thomas B.C."/>
            <person name="Malmstrom R."/>
            <person name="Stieglmeier M."/>
            <person name="Klingl A."/>
            <person name="Woyke T."/>
            <person name="Ryan C.M."/>
            <person name="Banfield J.F."/>
        </authorList>
    </citation>
    <scope>NUCLEOTIDE SEQUENCE [LARGE SCALE GENOMIC DNA]</scope>
</reference>
<evidence type="ECO:0000256" key="1">
    <source>
        <dbReference type="SAM" id="MobiDB-lite"/>
    </source>
</evidence>
<dbReference type="EMBL" id="PFWU01000047">
    <property type="protein sequence ID" value="PJA45203.1"/>
    <property type="molecule type" value="Genomic_DNA"/>
</dbReference>
<gene>
    <name evidence="2" type="ORF">CO174_04535</name>
</gene>
<proteinExistence type="predicted"/>
<evidence type="ECO:0000313" key="2">
    <source>
        <dbReference type="EMBL" id="PJA45203.1"/>
    </source>
</evidence>
<dbReference type="Proteomes" id="UP000229385">
    <property type="component" value="Unassembled WGS sequence"/>
</dbReference>
<evidence type="ECO:0000313" key="3">
    <source>
        <dbReference type="Proteomes" id="UP000229385"/>
    </source>
</evidence>
<feature type="region of interest" description="Disordered" evidence="1">
    <location>
        <begin position="294"/>
        <end position="351"/>
    </location>
</feature>
<accession>A0A2M7XBI6</accession>
<sequence length="486" mass="54970">MSPAYVYHPEPINTQLGRLLRVYMDKNRSIQTLSEELGCTPELVKGWMVSGPDVSLMTRYLTAFESETGISLDRLMVIQAKLSVLEQLKDIEGLRQSNPPLAWLLSRNPELASRIDFDRYCTRSEIVEHVHVVASGIGAPLVAKQIHVNERYVPKWWAEEKDKTRSLPSAEILERIIIVLFTGFIREDPRHTGQDNARFRITAEWTLGVKPEEGLGVSTFSEALDKLFEGMRDDHHSVLENRLGIKANTVGRLLKYEPGDRMTFATIAQVIRAILSRTHPNKLDDFDQAFEEFTSKEGNGQVHHPVLLEPSRVRRPPPVEAPPQAPQRDLVPEESAEQPQPTPPVATQEPELPELIELELIRTLATLDFLLKHHPSIRPRALDALGLEGERREPVETPHLLAGEGPFSTHDKRLFEESLKTLPQYMLRFTQQSPEVRKDLMGAVDRTLVAVSELLQAAEDMEPMNWLDEYARPDGLARSLALGTKS</sequence>
<comment type="caution">
    <text evidence="2">The sequence shown here is derived from an EMBL/GenBank/DDBJ whole genome shotgun (WGS) entry which is preliminary data.</text>
</comment>
<protein>
    <submittedName>
        <fullName evidence="2">Uncharacterized protein</fullName>
    </submittedName>
</protein>
<organism evidence="2 3">
    <name type="scientific">Candidatus Uhrbacteria bacterium CG_4_9_14_3_um_filter_50_9</name>
    <dbReference type="NCBI Taxonomy" id="1975035"/>
    <lineage>
        <taxon>Bacteria</taxon>
        <taxon>Candidatus Uhriibacteriota</taxon>
    </lineage>
</organism>